<gene>
    <name evidence="2" type="ORF">EFB08_05545</name>
</gene>
<evidence type="ECO:0000313" key="3">
    <source>
        <dbReference type="Proteomes" id="UP000272117"/>
    </source>
</evidence>
<keyword evidence="3" id="KW-1185">Reference proteome</keyword>
<proteinExistence type="predicted"/>
<dbReference type="Proteomes" id="UP000272117">
    <property type="component" value="Unassembled WGS sequence"/>
</dbReference>
<name>A0A3M9MZ03_9BACT</name>
<feature type="signal peptide" evidence="1">
    <location>
        <begin position="1"/>
        <end position="18"/>
    </location>
</feature>
<organism evidence="2 3">
    <name type="scientific">Rufibacter latericius</name>
    <dbReference type="NCBI Taxonomy" id="2487040"/>
    <lineage>
        <taxon>Bacteria</taxon>
        <taxon>Pseudomonadati</taxon>
        <taxon>Bacteroidota</taxon>
        <taxon>Cytophagia</taxon>
        <taxon>Cytophagales</taxon>
        <taxon>Hymenobacteraceae</taxon>
        <taxon>Rufibacter</taxon>
    </lineage>
</organism>
<reference evidence="2 3" key="1">
    <citation type="submission" date="2018-11" db="EMBL/GenBank/DDBJ databases">
        <title>Rufibacter latericius sp. nov., isolated from water in Baiyang Lake.</title>
        <authorList>
            <person name="Yang Y."/>
        </authorList>
    </citation>
    <scope>NUCLEOTIDE SEQUENCE [LARGE SCALE GENOMIC DNA]</scope>
    <source>
        <strain evidence="2 3">R-22-1c-1</strain>
    </source>
</reference>
<dbReference type="AlphaFoldDB" id="A0A3M9MZ03"/>
<dbReference type="PROSITE" id="PS51257">
    <property type="entry name" value="PROKAR_LIPOPROTEIN"/>
    <property type="match status" value="1"/>
</dbReference>
<evidence type="ECO:0000313" key="2">
    <source>
        <dbReference type="EMBL" id="RNI30710.1"/>
    </source>
</evidence>
<protein>
    <recommendedName>
        <fullName evidence="4">DUF4249 family protein</fullName>
    </recommendedName>
</protein>
<sequence>MKRILLFVVLLTSLLSSCGDEEITRDPDSLGYQYYPLAIGNYWIFNVTENKYTLNVITQTTTYQSRERIDGTITDQTGREWYRVELSRRSNPEASWVVSGVKLISMSSSDLRIQENNQTFVKMVFPVKKGYSFVTNGFVDAVTYDYVYLTYSDLGKTIFENGTTYDNTLTVIQEDFEKLYDLREQSEILSFNLGPIKRSLVSFDYCNTSDVGICEVGTGFIVNGTEKIEVLESSGKTE</sequence>
<evidence type="ECO:0008006" key="4">
    <source>
        <dbReference type="Google" id="ProtNLM"/>
    </source>
</evidence>
<dbReference type="EMBL" id="RJJD01000002">
    <property type="protein sequence ID" value="RNI30710.1"/>
    <property type="molecule type" value="Genomic_DNA"/>
</dbReference>
<dbReference type="OrthoDB" id="1467525at2"/>
<accession>A0A3M9MZ03</accession>
<keyword evidence="1" id="KW-0732">Signal</keyword>
<feature type="chain" id="PRO_5018003659" description="DUF4249 family protein" evidence="1">
    <location>
        <begin position="19"/>
        <end position="238"/>
    </location>
</feature>
<evidence type="ECO:0000256" key="1">
    <source>
        <dbReference type="SAM" id="SignalP"/>
    </source>
</evidence>
<dbReference type="RefSeq" id="WP_123125926.1">
    <property type="nucleotide sequence ID" value="NZ_RJJD01000002.1"/>
</dbReference>
<comment type="caution">
    <text evidence="2">The sequence shown here is derived from an EMBL/GenBank/DDBJ whole genome shotgun (WGS) entry which is preliminary data.</text>
</comment>